<dbReference type="InterPro" id="IPR038231">
    <property type="entry name" value="MepB-like_sf"/>
</dbReference>
<protein>
    <submittedName>
        <fullName evidence="1">MepB protein</fullName>
    </submittedName>
</protein>
<sequence>MNSNYVSIDFLNEIPLFDYKFSLINHEFEQWNQEYEAFNFEFSGVKFKSRLAKKTPKKVGYFVAFWCKNEINKNRPFNFKESKDKLIINILDGSKKGQFIFPKELLLKKGIISSEKHKGKMAIRVYPSWERDLNKTAVSTQKWQIPYFLDFSKGFDEEKIKELYLSRF</sequence>
<name>A0A418HK02_STAGA</name>
<organism evidence="1 2">
    <name type="scientific">Staphylococcus gallinarum</name>
    <dbReference type="NCBI Taxonomy" id="1293"/>
    <lineage>
        <taxon>Bacteria</taxon>
        <taxon>Bacillati</taxon>
        <taxon>Bacillota</taxon>
        <taxon>Bacilli</taxon>
        <taxon>Bacillales</taxon>
        <taxon>Staphylococcaceae</taxon>
        <taxon>Staphylococcus</taxon>
    </lineage>
</organism>
<comment type="caution">
    <text evidence="1">The sequence shown here is derived from an EMBL/GenBank/DDBJ whole genome shotgun (WGS) entry which is preliminary data.</text>
</comment>
<dbReference type="EMBL" id="QXRZ01000084">
    <property type="protein sequence ID" value="RIL40421.1"/>
    <property type="molecule type" value="Genomic_DNA"/>
</dbReference>
<dbReference type="Proteomes" id="UP000283576">
    <property type="component" value="Unassembled WGS sequence"/>
</dbReference>
<proteinExistence type="predicted"/>
<evidence type="ECO:0000313" key="2">
    <source>
        <dbReference type="Proteomes" id="UP000283576"/>
    </source>
</evidence>
<dbReference type="InterPro" id="IPR011235">
    <property type="entry name" value="MepB-like"/>
</dbReference>
<accession>A0A418HK02</accession>
<dbReference type="Pfam" id="PF08877">
    <property type="entry name" value="MepB-like"/>
    <property type="match status" value="1"/>
</dbReference>
<dbReference type="Gene3D" id="3.40.1350.140">
    <property type="entry name" value="MepB-like"/>
    <property type="match status" value="1"/>
</dbReference>
<evidence type="ECO:0000313" key="1">
    <source>
        <dbReference type="EMBL" id="RIL40421.1"/>
    </source>
</evidence>
<dbReference type="RefSeq" id="WP_107634416.1">
    <property type="nucleotide sequence ID" value="NZ_QXRZ01000084.1"/>
</dbReference>
<gene>
    <name evidence="1" type="ORF">BUZ01_14420</name>
</gene>
<dbReference type="AlphaFoldDB" id="A0A418HK02"/>
<reference evidence="1 2" key="1">
    <citation type="journal article" date="2016" name="Front. Microbiol.">
        <title>Comprehensive Phylogenetic Analysis of Bovine Non-aureus Staphylococci Species Based on Whole-Genome Sequencing.</title>
        <authorList>
            <person name="Naushad S."/>
            <person name="Barkema H.W."/>
            <person name="Luby C."/>
            <person name="Condas L.A."/>
            <person name="Nobrega D.B."/>
            <person name="Carson D.A."/>
            <person name="De Buck J."/>
        </authorList>
    </citation>
    <scope>NUCLEOTIDE SEQUENCE [LARGE SCALE GENOMIC DNA]</scope>
    <source>
        <strain evidence="1 2">SNUC 1388</strain>
    </source>
</reference>